<evidence type="ECO:0000256" key="2">
    <source>
        <dbReference type="ARBA" id="ARBA00022801"/>
    </source>
</evidence>
<dbReference type="CDD" id="cd18787">
    <property type="entry name" value="SF2_C_DEAD"/>
    <property type="match status" value="1"/>
</dbReference>
<evidence type="ECO:0000259" key="11">
    <source>
        <dbReference type="PROSITE" id="PS51195"/>
    </source>
</evidence>
<feature type="compositionally biased region" description="Basic and acidic residues" evidence="8">
    <location>
        <begin position="410"/>
        <end position="429"/>
    </location>
</feature>
<feature type="domain" description="DEAD-box RNA helicase Q" evidence="11">
    <location>
        <begin position="47"/>
        <end position="75"/>
    </location>
</feature>
<dbReference type="SUPFAM" id="SSF52540">
    <property type="entry name" value="P-loop containing nucleoside triphosphate hydrolases"/>
    <property type="match status" value="1"/>
</dbReference>
<evidence type="ECO:0000256" key="4">
    <source>
        <dbReference type="ARBA" id="ARBA00022840"/>
    </source>
</evidence>
<dbReference type="Pfam" id="PF00270">
    <property type="entry name" value="DEAD"/>
    <property type="match status" value="1"/>
</dbReference>
<dbReference type="PANTHER" id="PTHR47959:SF1">
    <property type="entry name" value="ATP-DEPENDENT RNA HELICASE DBPA"/>
    <property type="match status" value="1"/>
</dbReference>
<evidence type="ECO:0000256" key="1">
    <source>
        <dbReference type="ARBA" id="ARBA00022741"/>
    </source>
</evidence>
<dbReference type="InterPro" id="IPR050079">
    <property type="entry name" value="DEAD_box_RNA_helicase"/>
</dbReference>
<feature type="domain" description="Helicase ATP-binding" evidence="9">
    <location>
        <begin position="78"/>
        <end position="247"/>
    </location>
</feature>
<dbReference type="InterPro" id="IPR044742">
    <property type="entry name" value="DEAD/DEAH_RhlB"/>
</dbReference>
<evidence type="ECO:0000256" key="3">
    <source>
        <dbReference type="ARBA" id="ARBA00022806"/>
    </source>
</evidence>
<accession>A0A250JEH4</accession>
<evidence type="ECO:0000313" key="12">
    <source>
        <dbReference type="EMBL" id="ATB41566.1"/>
    </source>
</evidence>
<evidence type="ECO:0000259" key="9">
    <source>
        <dbReference type="PROSITE" id="PS51192"/>
    </source>
</evidence>
<dbReference type="PROSITE" id="PS51195">
    <property type="entry name" value="Q_MOTIF"/>
    <property type="match status" value="1"/>
</dbReference>
<keyword evidence="1 7" id="KW-0547">Nucleotide-binding</keyword>
<keyword evidence="4 7" id="KW-0067">ATP-binding</keyword>
<dbReference type="InterPro" id="IPR000629">
    <property type="entry name" value="RNA-helicase_DEAD-box_CS"/>
</dbReference>
<evidence type="ECO:0000256" key="7">
    <source>
        <dbReference type="RuleBase" id="RU000492"/>
    </source>
</evidence>
<dbReference type="PROSITE" id="PS51192">
    <property type="entry name" value="HELICASE_ATP_BIND_1"/>
    <property type="match status" value="1"/>
</dbReference>
<keyword evidence="3 7" id="KW-0347">Helicase</keyword>
<evidence type="ECO:0000256" key="6">
    <source>
        <dbReference type="PROSITE-ProRule" id="PRU00552"/>
    </source>
</evidence>
<evidence type="ECO:0000313" key="13">
    <source>
        <dbReference type="Proteomes" id="UP000217257"/>
    </source>
</evidence>
<comment type="similarity">
    <text evidence="5 7">Belongs to the DEAD box helicase family.</text>
</comment>
<dbReference type="SMART" id="SM00490">
    <property type="entry name" value="HELICc"/>
    <property type="match status" value="1"/>
</dbReference>
<feature type="compositionally biased region" description="Basic residues" evidence="8">
    <location>
        <begin position="451"/>
        <end position="461"/>
    </location>
</feature>
<proteinExistence type="inferred from homology"/>
<evidence type="ECO:0000256" key="8">
    <source>
        <dbReference type="SAM" id="MobiDB-lite"/>
    </source>
</evidence>
<dbReference type="AlphaFoldDB" id="A0A250JEH4"/>
<reference evidence="12 13" key="1">
    <citation type="submission" date="2017-06" db="EMBL/GenBank/DDBJ databases">
        <title>Sequencing and comparative analysis of myxobacterial genomes.</title>
        <authorList>
            <person name="Rupp O."/>
            <person name="Goesmann A."/>
            <person name="Sogaard-Andersen L."/>
        </authorList>
    </citation>
    <scope>NUCLEOTIDE SEQUENCE [LARGE SCALE GENOMIC DNA]</scope>
    <source>
        <strain evidence="12 13">DSM 52655</strain>
    </source>
</reference>
<evidence type="ECO:0000256" key="5">
    <source>
        <dbReference type="ARBA" id="ARBA00038437"/>
    </source>
</evidence>
<dbReference type="CDD" id="cd00268">
    <property type="entry name" value="DEADc"/>
    <property type="match status" value="1"/>
</dbReference>
<dbReference type="InterPro" id="IPR027417">
    <property type="entry name" value="P-loop_NTPase"/>
</dbReference>
<dbReference type="Proteomes" id="UP000217257">
    <property type="component" value="Chromosome"/>
</dbReference>
<dbReference type="GO" id="GO:0005829">
    <property type="term" value="C:cytosol"/>
    <property type="evidence" value="ECO:0007669"/>
    <property type="project" value="TreeGrafter"/>
</dbReference>
<dbReference type="InterPro" id="IPR001650">
    <property type="entry name" value="Helicase_C-like"/>
</dbReference>
<name>A0A250JEH4_9BACT</name>
<dbReference type="GO" id="GO:0003676">
    <property type="term" value="F:nucleic acid binding"/>
    <property type="evidence" value="ECO:0007669"/>
    <property type="project" value="InterPro"/>
</dbReference>
<protein>
    <submittedName>
        <fullName evidence="12">ATP-dependent RNA helicase RhlE</fullName>
    </submittedName>
</protein>
<dbReference type="PROSITE" id="PS00039">
    <property type="entry name" value="DEAD_ATP_HELICASE"/>
    <property type="match status" value="1"/>
</dbReference>
<feature type="domain" description="Helicase C-terminal" evidence="10">
    <location>
        <begin position="258"/>
        <end position="417"/>
    </location>
</feature>
<dbReference type="SMART" id="SM00487">
    <property type="entry name" value="DEXDc"/>
    <property type="match status" value="1"/>
</dbReference>
<keyword evidence="2 7" id="KW-0378">Hydrolase</keyword>
<gene>
    <name evidence="12" type="ORF">CYFUS_007032</name>
</gene>
<dbReference type="GO" id="GO:0005524">
    <property type="term" value="F:ATP binding"/>
    <property type="evidence" value="ECO:0007669"/>
    <property type="project" value="UniProtKB-KW"/>
</dbReference>
<dbReference type="PROSITE" id="PS51194">
    <property type="entry name" value="HELICASE_CTER"/>
    <property type="match status" value="1"/>
</dbReference>
<organism evidence="12 13">
    <name type="scientific">Cystobacter fuscus</name>
    <dbReference type="NCBI Taxonomy" id="43"/>
    <lineage>
        <taxon>Bacteria</taxon>
        <taxon>Pseudomonadati</taxon>
        <taxon>Myxococcota</taxon>
        <taxon>Myxococcia</taxon>
        <taxon>Myxococcales</taxon>
        <taxon>Cystobacterineae</taxon>
        <taxon>Archangiaceae</taxon>
        <taxon>Cystobacter</taxon>
    </lineage>
</organism>
<dbReference type="GO" id="GO:0003724">
    <property type="term" value="F:RNA helicase activity"/>
    <property type="evidence" value="ECO:0007669"/>
    <property type="project" value="InterPro"/>
</dbReference>
<dbReference type="InterPro" id="IPR011545">
    <property type="entry name" value="DEAD/DEAH_box_helicase_dom"/>
</dbReference>
<evidence type="ECO:0000259" key="10">
    <source>
        <dbReference type="PROSITE" id="PS51194"/>
    </source>
</evidence>
<sequence length="461" mass="50424">MEGGGLAPGVRADEDSESWPGRLGRVGGRKARWSYLGGRDTPGRVTDTFAQLGLSPEALDAVRRARFSRPTPIQAKAIPPALEGRDVIGCAATGTGKTAAYVLPLVERLAGQEGTLGLVLAPTRELVQQISETVRFFGESRGVSHAVVIGGEDMGAQAGALERRPTLVLATPGRLVDLLKSGLVDFTRLRTLVLDEADRMLDMGFQEQLERILAALPRRRQTLLFSATLSPDVSDFAAAELHRPVRVEVTRSGTPAERAEQRLYVVKPEEKSALLLALLARDEATALVFAGTKERADKVHKALQRAGYRCGVLHADRTQNQRNQAMQAFRDGTYRCLVATDIAARGLDVEDVGHVINYDLPHEPEDYVHRIGRTARASASGVASTFVTAKDRQMTEKIERVMRANIPRAEVPREDPVFQAEMARREAAQRDPGPPQKDQGVKKTEGQAPGRHARTHKRNVR</sequence>
<dbReference type="PANTHER" id="PTHR47959">
    <property type="entry name" value="ATP-DEPENDENT RNA HELICASE RHLE-RELATED"/>
    <property type="match status" value="1"/>
</dbReference>
<dbReference type="GO" id="GO:0016787">
    <property type="term" value="F:hydrolase activity"/>
    <property type="evidence" value="ECO:0007669"/>
    <property type="project" value="UniProtKB-KW"/>
</dbReference>
<feature type="region of interest" description="Disordered" evidence="8">
    <location>
        <begin position="407"/>
        <end position="461"/>
    </location>
</feature>
<dbReference type="InterPro" id="IPR014001">
    <property type="entry name" value="Helicase_ATP-bd"/>
</dbReference>
<dbReference type="Gene3D" id="3.40.50.300">
    <property type="entry name" value="P-loop containing nucleotide triphosphate hydrolases"/>
    <property type="match status" value="2"/>
</dbReference>
<dbReference type="KEGG" id="cfus:CYFUS_007032"/>
<dbReference type="Pfam" id="PF00271">
    <property type="entry name" value="Helicase_C"/>
    <property type="match status" value="1"/>
</dbReference>
<feature type="short sequence motif" description="Q motif" evidence="6">
    <location>
        <begin position="47"/>
        <end position="75"/>
    </location>
</feature>
<dbReference type="InterPro" id="IPR014014">
    <property type="entry name" value="RNA_helicase_DEAD_Q_motif"/>
</dbReference>
<feature type="region of interest" description="Disordered" evidence="8">
    <location>
        <begin position="1"/>
        <end position="23"/>
    </location>
</feature>
<dbReference type="EMBL" id="CP022098">
    <property type="protein sequence ID" value="ATB41566.1"/>
    <property type="molecule type" value="Genomic_DNA"/>
</dbReference>